<organism evidence="2 3">
    <name type="scientific">Chlamydomonas schloesseri</name>
    <dbReference type="NCBI Taxonomy" id="2026947"/>
    <lineage>
        <taxon>Eukaryota</taxon>
        <taxon>Viridiplantae</taxon>
        <taxon>Chlorophyta</taxon>
        <taxon>core chlorophytes</taxon>
        <taxon>Chlorophyceae</taxon>
        <taxon>CS clade</taxon>
        <taxon>Chlamydomonadales</taxon>
        <taxon>Chlamydomonadaceae</taxon>
        <taxon>Chlamydomonas</taxon>
    </lineage>
</organism>
<dbReference type="PANTHER" id="PTHR12393">
    <property type="entry name" value="SPHINGOMYELIN PHOSPHODIESTERASE RELATED"/>
    <property type="match status" value="1"/>
</dbReference>
<comment type="caution">
    <text evidence="2">The sequence shown here is derived from an EMBL/GenBank/DDBJ whole genome shotgun (WGS) entry which is preliminary data.</text>
</comment>
<name>A0A835SX96_9CHLO</name>
<feature type="compositionally biased region" description="Acidic residues" evidence="1">
    <location>
        <begin position="635"/>
        <end position="654"/>
    </location>
</feature>
<dbReference type="PANTHER" id="PTHR12393:SF6">
    <property type="entry name" value="SPHINGOMYELIN PHOSPHODIESTERASE 2"/>
    <property type="match status" value="1"/>
</dbReference>
<dbReference type="GO" id="GO:0016020">
    <property type="term" value="C:membrane"/>
    <property type="evidence" value="ECO:0007669"/>
    <property type="project" value="TreeGrafter"/>
</dbReference>
<feature type="compositionally biased region" description="Low complexity" evidence="1">
    <location>
        <begin position="150"/>
        <end position="159"/>
    </location>
</feature>
<evidence type="ECO:0000313" key="3">
    <source>
        <dbReference type="Proteomes" id="UP000613740"/>
    </source>
</evidence>
<dbReference type="GO" id="GO:0004620">
    <property type="term" value="F:phospholipase activity"/>
    <property type="evidence" value="ECO:0007669"/>
    <property type="project" value="TreeGrafter"/>
</dbReference>
<dbReference type="GO" id="GO:0005783">
    <property type="term" value="C:endoplasmic reticulum"/>
    <property type="evidence" value="ECO:0007669"/>
    <property type="project" value="TreeGrafter"/>
</dbReference>
<evidence type="ECO:0000256" key="1">
    <source>
        <dbReference type="SAM" id="MobiDB-lite"/>
    </source>
</evidence>
<accession>A0A835SX96</accession>
<proteinExistence type="predicted"/>
<gene>
    <name evidence="2" type="ORF">HYH02_013900</name>
</gene>
<reference evidence="2" key="1">
    <citation type="journal article" date="2020" name="bioRxiv">
        <title>Comparative genomics of Chlamydomonas.</title>
        <authorList>
            <person name="Craig R.J."/>
            <person name="Hasan A.R."/>
            <person name="Ness R.W."/>
            <person name="Keightley P.D."/>
        </authorList>
    </citation>
    <scope>NUCLEOTIDE SEQUENCE</scope>
    <source>
        <strain evidence="2">CCAP 11/173</strain>
    </source>
</reference>
<dbReference type="GO" id="GO:0046513">
    <property type="term" value="P:ceramide biosynthetic process"/>
    <property type="evidence" value="ECO:0007669"/>
    <property type="project" value="TreeGrafter"/>
</dbReference>
<dbReference type="AlphaFoldDB" id="A0A835SX96"/>
<dbReference type="Proteomes" id="UP000613740">
    <property type="component" value="Unassembled WGS sequence"/>
</dbReference>
<protein>
    <submittedName>
        <fullName evidence="2">Uncharacterized protein</fullName>
    </submittedName>
</protein>
<keyword evidence="3" id="KW-1185">Reference proteome</keyword>
<evidence type="ECO:0000313" key="2">
    <source>
        <dbReference type="EMBL" id="KAG2429949.1"/>
    </source>
</evidence>
<dbReference type="EMBL" id="JAEHOD010000082">
    <property type="protein sequence ID" value="KAG2429949.1"/>
    <property type="molecule type" value="Genomic_DNA"/>
</dbReference>
<feature type="region of interest" description="Disordered" evidence="1">
    <location>
        <begin position="625"/>
        <end position="661"/>
    </location>
</feature>
<feature type="region of interest" description="Disordered" evidence="1">
    <location>
        <begin position="150"/>
        <end position="182"/>
    </location>
</feature>
<dbReference type="GO" id="GO:0030149">
    <property type="term" value="P:sphingolipid catabolic process"/>
    <property type="evidence" value="ECO:0007669"/>
    <property type="project" value="TreeGrafter"/>
</dbReference>
<dbReference type="GO" id="GO:0071944">
    <property type="term" value="C:cell periphery"/>
    <property type="evidence" value="ECO:0007669"/>
    <property type="project" value="TreeGrafter"/>
</dbReference>
<sequence length="661" mass="72180">MAECERLLAEGCDVMLGAACAAAKAGHLSVLQLLWGMRGCYHGWKAEVLEVAVAACESGQGAVLTWLEEEAGVYENLTERGERSVRTATLAAAAARGGHVALLYQLLDDLPPRSRWVHFGWLLLDVAQGCPLPVFRDLCERWGTLEQLQLQQQQQEGAAAPPPPPPLQLQLPEEAPPEEVAPPVTAPCFLTHALCSKTPDWRDKVEYLMAKQPECVATLLNDDSGVWGGKYWPGGLYTSRPVDYQQRLRWAASLIPGGDEALAQHAARCAAAKAKLPKLMKVEQLLPGLSLLGPEFTPEAAPAGLRAVIRELKGLWWQWSSFVPHSGVRDKQATLSALFGIAASIGADLATLRFLHERLGARVVLWPIAAFGSVEQLQWAEAVMGTEAWAAAVQDVGPEHKSPLHEALAEGNLAAATYLRERGPAADLPLLDQVLKMSSSRRREYTQFGALRWWLQQRSLAAWQQQREMENVRRQGQMCAPGVQGARSADSAGKPHGEAAAARAMAVGAGVGDTEWSELLYEVGVGGDKCECGYAFNQWNWLKPVFLPSPVPPHSRPYTTAQALYAAGLNSATSMAVARAAVVATRATAWLPECLRQERKRVEGVMEVRRQYLREVQEFREALEQDEAMVTPEVTDVEDSGWQEGPDSDSDESVDMGALWA</sequence>